<evidence type="ECO:0000256" key="8">
    <source>
        <dbReference type="PIRSR" id="PIRSR624869-3"/>
    </source>
</evidence>
<dbReference type="InterPro" id="IPR024869">
    <property type="entry name" value="FAM20"/>
</dbReference>
<organism evidence="10 11">
    <name type="scientific">Rhinopithecus roxellana</name>
    <name type="common">Golden snub-nosed monkey</name>
    <name type="synonym">Pygathrix roxellana</name>
    <dbReference type="NCBI Taxonomy" id="61622"/>
    <lineage>
        <taxon>Eukaryota</taxon>
        <taxon>Metazoa</taxon>
        <taxon>Chordata</taxon>
        <taxon>Craniata</taxon>
        <taxon>Vertebrata</taxon>
        <taxon>Euteleostomi</taxon>
        <taxon>Mammalia</taxon>
        <taxon>Eutheria</taxon>
        <taxon>Euarchontoglires</taxon>
        <taxon>Primates</taxon>
        <taxon>Haplorrhini</taxon>
        <taxon>Catarrhini</taxon>
        <taxon>Cercopithecidae</taxon>
        <taxon>Colobinae</taxon>
        <taxon>Rhinopithecus</taxon>
    </lineage>
</organism>
<dbReference type="GO" id="GO:0005524">
    <property type="term" value="F:ATP binding"/>
    <property type="evidence" value="ECO:0007669"/>
    <property type="project" value="UniProtKB-KW"/>
</dbReference>
<reference evidence="10" key="2">
    <citation type="submission" date="2025-09" db="UniProtKB">
        <authorList>
            <consortium name="Ensembl"/>
        </authorList>
    </citation>
    <scope>IDENTIFICATION</scope>
</reference>
<feature type="binding site" evidence="7">
    <location>
        <position position="234"/>
    </location>
    <ligand>
        <name>ATP</name>
        <dbReference type="ChEBI" id="CHEBI:30616"/>
    </ligand>
</feature>
<keyword evidence="4" id="KW-1015">Disulfide bond</keyword>
<evidence type="ECO:0000313" key="11">
    <source>
        <dbReference type="Proteomes" id="UP000233200"/>
    </source>
</evidence>
<feature type="domain" description="FAM20 C-terminal" evidence="9">
    <location>
        <begin position="201"/>
        <end position="322"/>
    </location>
</feature>
<feature type="binding site" evidence="7">
    <location>
        <position position="103"/>
    </location>
    <ligand>
        <name>ATP</name>
        <dbReference type="ChEBI" id="CHEBI:30616"/>
    </ligand>
</feature>
<evidence type="ECO:0000256" key="1">
    <source>
        <dbReference type="ARBA" id="ARBA00004555"/>
    </source>
</evidence>
<evidence type="ECO:0000313" key="10">
    <source>
        <dbReference type="Ensembl" id="ENSRROP00000020242.1"/>
    </source>
</evidence>
<dbReference type="InterPro" id="IPR009581">
    <property type="entry name" value="FAM20_C"/>
</dbReference>
<keyword evidence="5" id="KW-0325">Glycoprotein</keyword>
<keyword evidence="7" id="KW-0547">Nucleotide-binding</keyword>
<keyword evidence="8" id="KW-0464">Manganese</keyword>
<sequence>MKLKQRITLLAILLVIFIFTKVFLIDNLDTSAAKGTFYRMRAGLQMELSPKLDHTLQSSWEIAAQWVDPQEVYCEETPELGAIMHAMATKQIIKADVGYKGTQLKGLLILEREQKVVFKPKYYSQAYVAAAFHLDRIVTEMKPVPVEQLLSPFRTVGNNTCFYGKCYYSCADGGTMEKSVTLWLPDKHQHPWARTYRKGNINTAVFNYLIDNADCHYYKNFQDNEGASMLILLDNNKSFGNPLLDERSILASLYQCGITQVSTWNRRNYLKNGVLKSALKSAMAHDPLSPVLSDPRLDAMDRWLLSVLATVEQCTDQFGMDAVQAPVSDLTSI</sequence>
<dbReference type="OMA" id="WESADRM"/>
<dbReference type="GO" id="GO:0046872">
    <property type="term" value="F:metal ion binding"/>
    <property type="evidence" value="ECO:0007669"/>
    <property type="project" value="UniProtKB-KW"/>
</dbReference>
<feature type="binding site" evidence="7">
    <location>
        <position position="119"/>
    </location>
    <ligand>
        <name>ATP</name>
        <dbReference type="ChEBI" id="CHEBI:30616"/>
    </ligand>
</feature>
<feature type="active site" evidence="6">
    <location>
        <position position="214"/>
    </location>
</feature>
<evidence type="ECO:0000256" key="6">
    <source>
        <dbReference type="PIRSR" id="PIRSR624869-1"/>
    </source>
</evidence>
<evidence type="ECO:0000256" key="2">
    <source>
        <dbReference type="ARBA" id="ARBA00006557"/>
    </source>
</evidence>
<dbReference type="GO" id="GO:0030166">
    <property type="term" value="P:proteoglycan biosynthetic process"/>
    <property type="evidence" value="ECO:0007669"/>
    <property type="project" value="TreeGrafter"/>
</dbReference>
<keyword evidence="3" id="KW-0333">Golgi apparatus</keyword>
<evidence type="ECO:0000259" key="9">
    <source>
        <dbReference type="Pfam" id="PF06702"/>
    </source>
</evidence>
<dbReference type="Ensembl" id="ENSRROT00000044418.1">
    <property type="protein sequence ID" value="ENSRROP00000020242.1"/>
    <property type="gene ID" value="ENSRROG00000034067.1"/>
</dbReference>
<protein>
    <recommendedName>
        <fullName evidence="9">FAM20 C-terminal domain-containing protein</fullName>
    </recommendedName>
</protein>
<name>A0A2K6PUM8_RHIRO</name>
<evidence type="ECO:0000256" key="5">
    <source>
        <dbReference type="ARBA" id="ARBA00023180"/>
    </source>
</evidence>
<comment type="subcellular location">
    <subcellularLocation>
        <location evidence="1">Golgi apparatus</location>
    </subcellularLocation>
</comment>
<comment type="cofactor">
    <cofactor evidence="8">
        <name>Mn(2+)</name>
        <dbReference type="ChEBI" id="CHEBI:29035"/>
    </cofactor>
</comment>
<accession>A0A2K6PUM8</accession>
<dbReference type="PANTHER" id="PTHR12450">
    <property type="entry name" value="DENTIN MATRIX PROTEIN 4 PROTEIN FAM20"/>
    <property type="match status" value="1"/>
</dbReference>
<keyword evidence="7" id="KW-0067">ATP-binding</keyword>
<feature type="binding site" evidence="8">
    <location>
        <position position="234"/>
    </location>
    <ligand>
        <name>Mn(2+)</name>
        <dbReference type="ChEBI" id="CHEBI:29035"/>
    </ligand>
</feature>
<keyword evidence="11" id="KW-1185">Reference proteome</keyword>
<feature type="binding site" evidence="7">
    <location>
        <begin position="181"/>
        <end position="184"/>
    </location>
    <ligand>
        <name>ATP</name>
        <dbReference type="ChEBI" id="CHEBI:30616"/>
    </ligand>
</feature>
<reference evidence="10" key="1">
    <citation type="submission" date="2025-08" db="UniProtKB">
        <authorList>
            <consortium name="Ensembl"/>
        </authorList>
    </citation>
    <scope>IDENTIFICATION</scope>
</reference>
<dbReference type="Pfam" id="PF06702">
    <property type="entry name" value="Fam20C"/>
    <property type="match status" value="2"/>
</dbReference>
<dbReference type="GeneTree" id="ENSGT00950000182951"/>
<dbReference type="STRING" id="61622.ENSRROP00000020242"/>
<dbReference type="GO" id="GO:0005794">
    <property type="term" value="C:Golgi apparatus"/>
    <property type="evidence" value="ECO:0007669"/>
    <property type="project" value="UniProtKB-SubCell"/>
</dbReference>
<comment type="similarity">
    <text evidence="2">Belongs to the FAM20 family.</text>
</comment>
<dbReference type="Proteomes" id="UP000233200">
    <property type="component" value="Unplaced"/>
</dbReference>
<evidence type="ECO:0000256" key="4">
    <source>
        <dbReference type="ARBA" id="ARBA00023157"/>
    </source>
</evidence>
<proteinExistence type="inferred from homology"/>
<evidence type="ECO:0000256" key="7">
    <source>
        <dbReference type="PIRSR" id="PIRSR624869-2"/>
    </source>
</evidence>
<keyword evidence="8" id="KW-0479">Metal-binding</keyword>
<dbReference type="PANTHER" id="PTHR12450:SF14">
    <property type="entry name" value="GLYCOSAMINOGLYCAN XYLOSYLKINASE"/>
    <property type="match status" value="1"/>
</dbReference>
<dbReference type="AlphaFoldDB" id="A0A2K6PUM8"/>
<feature type="domain" description="FAM20 C-terminal" evidence="9">
    <location>
        <begin position="156"/>
        <end position="200"/>
    </location>
</feature>
<dbReference type="GO" id="GO:0016773">
    <property type="term" value="F:phosphotransferase activity, alcohol group as acceptor"/>
    <property type="evidence" value="ECO:0007669"/>
    <property type="project" value="TreeGrafter"/>
</dbReference>
<evidence type="ECO:0000256" key="3">
    <source>
        <dbReference type="ARBA" id="ARBA00023034"/>
    </source>
</evidence>